<dbReference type="InterPro" id="IPR053737">
    <property type="entry name" value="Type_II_TA_Toxin"/>
</dbReference>
<dbReference type="SUPFAM" id="SSF140931">
    <property type="entry name" value="Fic-like"/>
    <property type="match status" value="1"/>
</dbReference>
<dbReference type="InterPro" id="IPR036597">
    <property type="entry name" value="Fido-like_dom_sf"/>
</dbReference>
<feature type="domain" description="Fido" evidence="1">
    <location>
        <begin position="1"/>
        <end position="120"/>
    </location>
</feature>
<sequence length="121" mass="13994">MEEIIEINRAEVSETGENFAILRPELLESAVARPINHFHYSGDSDILRLAVILMVAIAKNHPFEQGNKRTGWTAGMMFMVVNGYEITWDSELVAQEFIKLVNGEITIDRFEEQIFYFIREK</sequence>
<evidence type="ECO:0000313" key="3">
    <source>
        <dbReference type="Proteomes" id="UP000555546"/>
    </source>
</evidence>
<keyword evidence="3" id="KW-1185">Reference proteome</keyword>
<evidence type="ECO:0000259" key="1">
    <source>
        <dbReference type="PROSITE" id="PS51459"/>
    </source>
</evidence>
<dbReference type="RefSeq" id="WP_183651456.1">
    <property type="nucleotide sequence ID" value="NZ_JACIJG010000006.1"/>
</dbReference>
<dbReference type="AlphaFoldDB" id="A0A7W9AX08"/>
<dbReference type="InterPro" id="IPR003812">
    <property type="entry name" value="Fido"/>
</dbReference>
<reference evidence="2 3" key="1">
    <citation type="submission" date="2020-08" db="EMBL/GenBank/DDBJ databases">
        <title>Genomic Encyclopedia of Type Strains, Phase IV (KMG-IV): sequencing the most valuable type-strain genomes for metagenomic binning, comparative biology and taxonomic classification.</title>
        <authorList>
            <person name="Goeker M."/>
        </authorList>
    </citation>
    <scope>NUCLEOTIDE SEQUENCE [LARGE SCALE GENOMIC DNA]</scope>
    <source>
        <strain evidence="2 3">DSM 26944</strain>
    </source>
</reference>
<dbReference type="GO" id="GO:0016301">
    <property type="term" value="F:kinase activity"/>
    <property type="evidence" value="ECO:0007669"/>
    <property type="project" value="InterPro"/>
</dbReference>
<dbReference type="Pfam" id="PF02661">
    <property type="entry name" value="Fic"/>
    <property type="match status" value="1"/>
</dbReference>
<protein>
    <submittedName>
        <fullName evidence="2">Death-on-curing protein</fullName>
    </submittedName>
</protein>
<dbReference type="Gene3D" id="1.20.120.1870">
    <property type="entry name" value="Fic/DOC protein, Fido domain"/>
    <property type="match status" value="1"/>
</dbReference>
<evidence type="ECO:0000313" key="2">
    <source>
        <dbReference type="EMBL" id="MBB5702158.1"/>
    </source>
</evidence>
<dbReference type="PANTHER" id="PTHR39426">
    <property type="entry name" value="HOMOLOGY TO DEATH-ON-CURING PROTEIN OF PHAGE P1"/>
    <property type="match status" value="1"/>
</dbReference>
<accession>A0A7W9AX08</accession>
<dbReference type="Proteomes" id="UP000555546">
    <property type="component" value="Unassembled WGS sequence"/>
</dbReference>
<dbReference type="EMBL" id="JACIJG010000006">
    <property type="protein sequence ID" value="MBB5702158.1"/>
    <property type="molecule type" value="Genomic_DNA"/>
</dbReference>
<gene>
    <name evidence="2" type="ORF">FHS76_002033</name>
</gene>
<organism evidence="2 3">
    <name type="scientific">Brucella daejeonensis</name>
    <dbReference type="NCBI Taxonomy" id="659015"/>
    <lineage>
        <taxon>Bacteria</taxon>
        <taxon>Pseudomonadati</taxon>
        <taxon>Pseudomonadota</taxon>
        <taxon>Alphaproteobacteria</taxon>
        <taxon>Hyphomicrobiales</taxon>
        <taxon>Brucellaceae</taxon>
        <taxon>Brucella/Ochrobactrum group</taxon>
        <taxon>Brucella</taxon>
    </lineage>
</organism>
<dbReference type="InterPro" id="IPR006440">
    <property type="entry name" value="Doc"/>
</dbReference>
<comment type="caution">
    <text evidence="2">The sequence shown here is derived from an EMBL/GenBank/DDBJ whole genome shotgun (WGS) entry which is preliminary data.</text>
</comment>
<proteinExistence type="predicted"/>
<dbReference type="NCBIfam" id="TIGR01550">
    <property type="entry name" value="DOC_P1"/>
    <property type="match status" value="1"/>
</dbReference>
<dbReference type="PANTHER" id="PTHR39426:SF1">
    <property type="entry name" value="HOMOLOGY TO DEATH-ON-CURING PROTEIN OF PHAGE P1"/>
    <property type="match status" value="1"/>
</dbReference>
<dbReference type="PROSITE" id="PS51459">
    <property type="entry name" value="FIDO"/>
    <property type="match status" value="1"/>
</dbReference>
<name>A0A7W9AX08_9HYPH</name>